<dbReference type="Proteomes" id="UP000636960">
    <property type="component" value="Unassembled WGS sequence"/>
</dbReference>
<protein>
    <submittedName>
        <fullName evidence="2">Uncharacterized protein</fullName>
    </submittedName>
</protein>
<comment type="caution">
    <text evidence="2">The sequence shown here is derived from an EMBL/GenBank/DDBJ whole genome shotgun (WGS) entry which is preliminary data.</text>
</comment>
<dbReference type="RefSeq" id="WP_203781547.1">
    <property type="nucleotide sequence ID" value="NZ_BOMV01000026.1"/>
</dbReference>
<keyword evidence="3" id="KW-1185">Reference proteome</keyword>
<accession>A0A919JX53</accession>
<evidence type="ECO:0000313" key="2">
    <source>
        <dbReference type="EMBL" id="GIE95249.1"/>
    </source>
</evidence>
<gene>
    <name evidence="2" type="ORF">Ari01nite_27140</name>
</gene>
<reference evidence="2" key="1">
    <citation type="submission" date="2021-01" db="EMBL/GenBank/DDBJ databases">
        <title>Whole genome shotgun sequence of Actinoplanes rishiriensis NBRC 108556.</title>
        <authorList>
            <person name="Komaki H."/>
            <person name="Tamura T."/>
        </authorList>
    </citation>
    <scope>NUCLEOTIDE SEQUENCE</scope>
    <source>
        <strain evidence="2">NBRC 108556</strain>
    </source>
</reference>
<name>A0A919JX53_9ACTN</name>
<sequence length="222" mass="24646">MDSGQRFDLATALLGAFISIAGVAATVWFTYWSWRSQHRIDQENIEKQQQFDLALGAAERVQSRLTEAAGFIFDFKRSNDPSLLDRALLAADAARAEKSNLTIYPNLPAHLDAAWKLMRNLVGKDRKARSLAAEDDNDLAMPVVLLFTDSAIEKLSDISRKVIAARAHRRGVLFSHANRGQGTAQAALRNPSGLSKDEREWVLFVEEQFKNGPVSQAEGPPR</sequence>
<dbReference type="EMBL" id="BOMV01000026">
    <property type="protein sequence ID" value="GIE95249.1"/>
    <property type="molecule type" value="Genomic_DNA"/>
</dbReference>
<evidence type="ECO:0000313" key="3">
    <source>
        <dbReference type="Proteomes" id="UP000636960"/>
    </source>
</evidence>
<feature type="transmembrane region" description="Helical" evidence="1">
    <location>
        <begin position="12"/>
        <end position="34"/>
    </location>
</feature>
<keyword evidence="1" id="KW-0472">Membrane</keyword>
<proteinExistence type="predicted"/>
<dbReference type="AlphaFoldDB" id="A0A919JX53"/>
<keyword evidence="1" id="KW-1133">Transmembrane helix</keyword>
<keyword evidence="1" id="KW-0812">Transmembrane</keyword>
<evidence type="ECO:0000256" key="1">
    <source>
        <dbReference type="SAM" id="Phobius"/>
    </source>
</evidence>
<organism evidence="2 3">
    <name type="scientific">Paractinoplanes rishiriensis</name>
    <dbReference type="NCBI Taxonomy" id="1050105"/>
    <lineage>
        <taxon>Bacteria</taxon>
        <taxon>Bacillati</taxon>
        <taxon>Actinomycetota</taxon>
        <taxon>Actinomycetes</taxon>
        <taxon>Micromonosporales</taxon>
        <taxon>Micromonosporaceae</taxon>
        <taxon>Paractinoplanes</taxon>
    </lineage>
</organism>